<dbReference type="EMBL" id="CM046389">
    <property type="protein sequence ID" value="KAI8566240.1"/>
    <property type="molecule type" value="Genomic_DNA"/>
</dbReference>
<dbReference type="Proteomes" id="UP001062846">
    <property type="component" value="Chromosome 2"/>
</dbReference>
<proteinExistence type="predicted"/>
<sequence>MDRNREARKSTMAASANGLSRRRHRTNSLRDSPEEDGGPMELTEATARLRDRGVKKDRDRERLSRNRKRRGGGDRLSGVGEESSEESVNDEEEDDYDDERVGGGGGMRMYPPTAPSSNQPAAAALGNNNHNNQYVNRKSFPPAVVTANVVRPGWKPADQVIGFTVPRKARSASGKRQQECSISGSGVGTEQINRQTSTSPVRLTPSPAPVSPPSSSNASVRKKMKPNNNNNGLKPRPPKSASKPASSNPEELEIEIAEVLYGMMTQSHNSSSKKDVVGSDSVSLDAREMNNNSNKSRVSSPISNSTSQLPQNSSSSAAPLSAVAPKRKRPRQVSDNLGSSFSVRHGPISSVTKVEVDLPPKKEISSPNVGSAAENGGVVPLDFSNSQVGPSPSELPDSSRDVGPAKEEAAVTSPKKESPAVRPDNDREIATVTKAEPTISTFESKREEKFEIDLMAPPPQMRSSPEREGEINFGAVLEQKPLTRNKEGENAVKSGREEAVNAEPEQKRAKVTVEEGESERKPVLVNKERKINLQLDLEKHERDVKLNPDVHKPQQQQQPKPVKDELPHSEKIAQSGSVPLPMSVASWPGGLPPMGTYMAPLRGVVSMDGNTVSPAPIQPLFSHPRPKRCATHCYIARNIHYLQQFMKMNPFWPPAAGSAASLFGAKPCNLNLMPSAELQGNNTGKILNSVQEKGQGLSIFPGQSAKDKGSHANNIADAQRKQQQIMLQQALPPGAPSNILHGPAFIFPLNQQQAAAAAAAASIRPGSVKPPTSSGNVAASTASTTASVSGSTTAPPAATAVTFSYPNMPASETQYLAILQNNPYPFPIPSVGAPPTYRGTQAQAMPFFNGSFYSSQMMHPAQLQQQQQQQQLSAQQQNTSSGSSSSQKHLHSQQQQQQQQQRPQGSSGNNLHNFPAPKKTNQHMPNAEVGGEDSPSTADSRVSRASKGVYSQNFAAMSMPIHTQNFALMSPAPLSVLGGAASGGGNQGEKKQQQQQQQQQGLKAGVESITPQTFAMSFASMSGVDMSSVAQNHAMLQSLPDSMRHSIQMMAAAQPAHQKKNFRISEEAKTASAVGDSSTNPDEEKKNSTVKPPSTVGQQSIVFSRADVPDSISSASLRVTRTSSTPNAMAPANAPPNSPLQAQLQFQQQQQHQQQVMHQLQKQHQQQQQQQQQAVAAAAAARNKTPSTSNGSVYSDHLASSAKFPNGLSNFQQNLVQNSSSSSSQSHQWKNSLKTASQVQSTTSSLKNPPPQQQNRTQHNQTQISFGGTQKQATPPPTQGQQAANSHQAPSPPMAVGSPTTSSISKGAIASPRMTTTPASAASRSAQPSALSSQPPKNSASVGSRNVSSVLSNSHVTSFSNTSAKPQMPQQQQQMLFSHFMQTQAANQQPFYLQRRILEQSKPVASATSSSTGMLSLCSPATGSNASTSDAKAIAASATSAAVSNLKSGASPSQGILHSAAPPGFSYVHAVPSTGQVKPAEQKQPAGEQQGFLNQEMTICIRAGSLRRNGKGTTSIARLASRWTFWDEECAILVTT</sequence>
<name>A0ACC0PKQ6_RHOML</name>
<protein>
    <submittedName>
        <fullName evidence="1">Uncharacterized protein</fullName>
    </submittedName>
</protein>
<keyword evidence="2" id="KW-1185">Reference proteome</keyword>
<organism evidence="1 2">
    <name type="scientific">Rhododendron molle</name>
    <name type="common">Chinese azalea</name>
    <name type="synonym">Azalea mollis</name>
    <dbReference type="NCBI Taxonomy" id="49168"/>
    <lineage>
        <taxon>Eukaryota</taxon>
        <taxon>Viridiplantae</taxon>
        <taxon>Streptophyta</taxon>
        <taxon>Embryophyta</taxon>
        <taxon>Tracheophyta</taxon>
        <taxon>Spermatophyta</taxon>
        <taxon>Magnoliopsida</taxon>
        <taxon>eudicotyledons</taxon>
        <taxon>Gunneridae</taxon>
        <taxon>Pentapetalae</taxon>
        <taxon>asterids</taxon>
        <taxon>Ericales</taxon>
        <taxon>Ericaceae</taxon>
        <taxon>Ericoideae</taxon>
        <taxon>Rhodoreae</taxon>
        <taxon>Rhododendron</taxon>
    </lineage>
</organism>
<accession>A0ACC0PKQ6</accession>
<reference evidence="1" key="1">
    <citation type="submission" date="2022-02" db="EMBL/GenBank/DDBJ databases">
        <title>Plant Genome Project.</title>
        <authorList>
            <person name="Zhang R.-G."/>
        </authorList>
    </citation>
    <scope>NUCLEOTIDE SEQUENCE</scope>
    <source>
        <strain evidence="1">AT1</strain>
    </source>
</reference>
<comment type="caution">
    <text evidence="1">The sequence shown here is derived from an EMBL/GenBank/DDBJ whole genome shotgun (WGS) entry which is preliminary data.</text>
</comment>
<evidence type="ECO:0000313" key="2">
    <source>
        <dbReference type="Proteomes" id="UP001062846"/>
    </source>
</evidence>
<evidence type="ECO:0000313" key="1">
    <source>
        <dbReference type="EMBL" id="KAI8566240.1"/>
    </source>
</evidence>
<gene>
    <name evidence="1" type="ORF">RHMOL_Rhmol02G0024900</name>
</gene>